<dbReference type="PANTHER" id="PTHR48094:SF11">
    <property type="entry name" value="GLUTATHIONE-INDEPENDENT GLYOXALASE HSP31-RELATED"/>
    <property type="match status" value="1"/>
</dbReference>
<evidence type="ECO:0000259" key="4">
    <source>
        <dbReference type="Pfam" id="PF01965"/>
    </source>
</evidence>
<dbReference type="PANTHER" id="PTHR48094">
    <property type="entry name" value="PROTEIN/NUCLEIC ACID DEGLYCASE DJ-1-RELATED"/>
    <property type="match status" value="1"/>
</dbReference>
<gene>
    <name evidence="5" type="ORF">QQM35_03080</name>
</gene>
<proteinExistence type="inferred from homology"/>
<evidence type="ECO:0000313" key="6">
    <source>
        <dbReference type="Proteomes" id="UP001436297"/>
    </source>
</evidence>
<dbReference type="Pfam" id="PF01965">
    <property type="entry name" value="DJ-1_PfpI"/>
    <property type="match status" value="1"/>
</dbReference>
<dbReference type="RefSeq" id="WP_251521701.1">
    <property type="nucleotide sequence ID" value="NZ_CP128355.1"/>
</dbReference>
<evidence type="ECO:0000256" key="2">
    <source>
        <dbReference type="ARBA" id="ARBA00023239"/>
    </source>
</evidence>
<dbReference type="SUPFAM" id="SSF52317">
    <property type="entry name" value="Class I glutamine amidotransferase-like"/>
    <property type="match status" value="1"/>
</dbReference>
<evidence type="ECO:0000313" key="5">
    <source>
        <dbReference type="EMBL" id="XAF71114.1"/>
    </source>
</evidence>
<dbReference type="EMBL" id="CP128355">
    <property type="protein sequence ID" value="XAF71114.1"/>
    <property type="molecule type" value="Genomic_DNA"/>
</dbReference>
<keyword evidence="5" id="KW-0315">Glutamine amidotransferase</keyword>
<dbReference type="Proteomes" id="UP001436297">
    <property type="component" value="Chromosome"/>
</dbReference>
<dbReference type="InterPro" id="IPR002818">
    <property type="entry name" value="DJ-1/PfpI"/>
</dbReference>
<protein>
    <submittedName>
        <fullName evidence="5">Type 1 glutamine amidotransferase domain-containing protein</fullName>
    </submittedName>
</protein>
<dbReference type="Gene3D" id="3.40.50.880">
    <property type="match status" value="1"/>
</dbReference>
<dbReference type="InterPro" id="IPR050325">
    <property type="entry name" value="Prot/Nucl_acid_deglycase"/>
</dbReference>
<dbReference type="CDD" id="cd03141">
    <property type="entry name" value="GATase1_Hsp31_like"/>
    <property type="match status" value="1"/>
</dbReference>
<accession>A0ABZ3EFF5</accession>
<organism evidence="5 6">
    <name type="scientific">Staphylococcus hsinchuensis</name>
    <dbReference type="NCBI Taxonomy" id="3051183"/>
    <lineage>
        <taxon>Bacteria</taxon>
        <taxon>Bacillati</taxon>
        <taxon>Bacillota</taxon>
        <taxon>Bacilli</taxon>
        <taxon>Bacillales</taxon>
        <taxon>Staphylococcaceae</taxon>
        <taxon>Staphylococcus</taxon>
    </lineage>
</organism>
<feature type="domain" description="DJ-1/PfpI" evidence="4">
    <location>
        <begin position="84"/>
        <end position="220"/>
    </location>
</feature>
<keyword evidence="1" id="KW-0346">Stress response</keyword>
<evidence type="ECO:0000256" key="3">
    <source>
        <dbReference type="ARBA" id="ARBA00038493"/>
    </source>
</evidence>
<evidence type="ECO:0000256" key="1">
    <source>
        <dbReference type="ARBA" id="ARBA00023016"/>
    </source>
</evidence>
<sequence length="230" mass="26142">MSKIMIVNTSTNNFEGTSKPTGLWLGELVHFYDYFNAYNHEINLFNIDGDTTPIDPVSLKPLMLDSVTKAYFNDESFMELLRNSKSIEEANPTEYDVIYFTGGHGVMFDFPNNDTIQHAVNEVYNHDGVVAAVCHGIAALLNVKDKNGRYFIDKREITGFSNIEEVLANRKNIVPFMLESEIKRREARYSKAKIPFTPYVKVDNRLVTGQNPQSPKQVAEAVDHILRNDV</sequence>
<comment type="similarity">
    <text evidence="3">Belongs to the peptidase C56 family. HSP31-like subfamily.</text>
</comment>
<reference evidence="5 6" key="1">
    <citation type="journal article" date="2024" name="Pathogens">
        <title>Staphylococcus hsinchuensis sp. nov., Isolated from Soymilk.</title>
        <authorList>
            <person name="Wang Y.T."/>
            <person name="Lin Y.C."/>
            <person name="Hsieh Y.H."/>
            <person name="Lin Y.T."/>
            <person name="Hamada M."/>
            <person name="Chen C.C."/>
            <person name="Liou J.S."/>
            <person name="Lee A.Y."/>
            <person name="Zhang W.L."/>
            <person name="Chen Y.T."/>
            <person name="Huang C.H."/>
        </authorList>
    </citation>
    <scope>NUCLEOTIDE SEQUENCE [LARGE SCALE GENOMIC DNA]</scope>
    <source>
        <strain evidence="5 6">H164</strain>
    </source>
</reference>
<keyword evidence="6" id="KW-1185">Reference proteome</keyword>
<dbReference type="InterPro" id="IPR029062">
    <property type="entry name" value="Class_I_gatase-like"/>
</dbReference>
<keyword evidence="2" id="KW-0456">Lyase</keyword>
<name>A0ABZ3EFF5_9STAP</name>